<dbReference type="Proteomes" id="UP000799640">
    <property type="component" value="Unassembled WGS sequence"/>
</dbReference>
<evidence type="ECO:0000256" key="1">
    <source>
        <dbReference type="SAM" id="MobiDB-lite"/>
    </source>
</evidence>
<keyword evidence="3" id="KW-1185">Reference proteome</keyword>
<organism evidence="2 3">
    <name type="scientific">Trichodelitschia bisporula</name>
    <dbReference type="NCBI Taxonomy" id="703511"/>
    <lineage>
        <taxon>Eukaryota</taxon>
        <taxon>Fungi</taxon>
        <taxon>Dikarya</taxon>
        <taxon>Ascomycota</taxon>
        <taxon>Pezizomycotina</taxon>
        <taxon>Dothideomycetes</taxon>
        <taxon>Dothideomycetes incertae sedis</taxon>
        <taxon>Phaeotrichales</taxon>
        <taxon>Phaeotrichaceae</taxon>
        <taxon>Trichodelitschia</taxon>
    </lineage>
</organism>
<evidence type="ECO:0000313" key="2">
    <source>
        <dbReference type="EMBL" id="KAF2400173.1"/>
    </source>
</evidence>
<sequence>MTSPREAGNSNKAPANTAATGDTEMRDWCAAFSSIPERSSTAKIFNAYTLFYRRRSSLDSAQPPAVYYILYIGKAPTASALRPAPGATILRSLKREYLSSKRGIETLRLAWRITNAAAGPGYITRSHFSSLYTPGGQSPSPSSALRPLRLSGTPGISSASINMIDTTDALPAPSFPTQQGKRSLRKRWVIGLCVIYFFGTHF</sequence>
<reference evidence="2" key="1">
    <citation type="journal article" date="2020" name="Stud. Mycol.">
        <title>101 Dothideomycetes genomes: a test case for predicting lifestyles and emergence of pathogens.</title>
        <authorList>
            <person name="Haridas S."/>
            <person name="Albert R."/>
            <person name="Binder M."/>
            <person name="Bloem J."/>
            <person name="Labutti K."/>
            <person name="Salamov A."/>
            <person name="Andreopoulos B."/>
            <person name="Baker S."/>
            <person name="Barry K."/>
            <person name="Bills G."/>
            <person name="Bluhm B."/>
            <person name="Cannon C."/>
            <person name="Castanera R."/>
            <person name="Culley D."/>
            <person name="Daum C."/>
            <person name="Ezra D."/>
            <person name="Gonzalez J."/>
            <person name="Henrissat B."/>
            <person name="Kuo A."/>
            <person name="Liang C."/>
            <person name="Lipzen A."/>
            <person name="Lutzoni F."/>
            <person name="Magnuson J."/>
            <person name="Mondo S."/>
            <person name="Nolan M."/>
            <person name="Ohm R."/>
            <person name="Pangilinan J."/>
            <person name="Park H.-J."/>
            <person name="Ramirez L."/>
            <person name="Alfaro M."/>
            <person name="Sun H."/>
            <person name="Tritt A."/>
            <person name="Yoshinaga Y."/>
            <person name="Zwiers L.-H."/>
            <person name="Turgeon B."/>
            <person name="Goodwin S."/>
            <person name="Spatafora J."/>
            <person name="Crous P."/>
            <person name="Grigoriev I."/>
        </authorList>
    </citation>
    <scope>NUCLEOTIDE SEQUENCE</scope>
    <source>
        <strain evidence="2">CBS 262.69</strain>
    </source>
</reference>
<protein>
    <submittedName>
        <fullName evidence="2">Uncharacterized protein</fullName>
    </submittedName>
</protein>
<name>A0A6G1HVT5_9PEZI</name>
<accession>A0A6G1HVT5</accession>
<evidence type="ECO:0000313" key="3">
    <source>
        <dbReference type="Proteomes" id="UP000799640"/>
    </source>
</evidence>
<gene>
    <name evidence="2" type="ORF">EJ06DRAFT_548937</name>
</gene>
<proteinExistence type="predicted"/>
<feature type="region of interest" description="Disordered" evidence="1">
    <location>
        <begin position="1"/>
        <end position="20"/>
    </location>
</feature>
<dbReference type="AlphaFoldDB" id="A0A6G1HVT5"/>
<dbReference type="EMBL" id="ML996695">
    <property type="protein sequence ID" value="KAF2400173.1"/>
    <property type="molecule type" value="Genomic_DNA"/>
</dbReference>